<protein>
    <submittedName>
        <fullName evidence="2">UBP-type zinc finger domain-containing protein</fullName>
    </submittedName>
</protein>
<dbReference type="InterPro" id="IPR001607">
    <property type="entry name" value="Znf_UBP"/>
</dbReference>
<dbReference type="SUPFAM" id="SSF57850">
    <property type="entry name" value="RING/U-box"/>
    <property type="match status" value="1"/>
</dbReference>
<gene>
    <name evidence="2" type="ORF">ACFQ4H_33565</name>
</gene>
<dbReference type="EMBL" id="JBHTMP010000111">
    <property type="protein sequence ID" value="MFD1326018.1"/>
    <property type="molecule type" value="Genomic_DNA"/>
</dbReference>
<dbReference type="Pfam" id="PF02148">
    <property type="entry name" value="zf-UBP"/>
    <property type="match status" value="1"/>
</dbReference>
<comment type="caution">
    <text evidence="2">The sequence shown here is derived from an EMBL/GenBank/DDBJ whole genome shotgun (WGS) entry which is preliminary data.</text>
</comment>
<feature type="domain" description="UBP-type" evidence="1">
    <location>
        <begin position="1"/>
        <end position="86"/>
    </location>
</feature>
<organism evidence="2 3">
    <name type="scientific">Micromonospora sonneratiae</name>
    <dbReference type="NCBI Taxonomy" id="1184706"/>
    <lineage>
        <taxon>Bacteria</taxon>
        <taxon>Bacillati</taxon>
        <taxon>Actinomycetota</taxon>
        <taxon>Actinomycetes</taxon>
        <taxon>Micromonosporales</taxon>
        <taxon>Micromonosporaceae</taxon>
        <taxon>Micromonospora</taxon>
    </lineage>
</organism>
<dbReference type="InterPro" id="IPR013083">
    <property type="entry name" value="Znf_RING/FYVE/PHD"/>
</dbReference>
<sequence length="86" mass="9703">MSCVHLTEAPRPTEPRVAQGCQECLAIGSRDWVHLRECLTCGQVGCCDSSPYRHATGHFQSTGHPVMRSAQPGEWWRWCYIDEEIG</sequence>
<evidence type="ECO:0000313" key="3">
    <source>
        <dbReference type="Proteomes" id="UP001597260"/>
    </source>
</evidence>
<dbReference type="RefSeq" id="WP_377579087.1">
    <property type="nucleotide sequence ID" value="NZ_JBHTMP010000111.1"/>
</dbReference>
<name>A0ABW3YTH1_9ACTN</name>
<dbReference type="Proteomes" id="UP001597260">
    <property type="component" value="Unassembled WGS sequence"/>
</dbReference>
<dbReference type="Gene3D" id="3.30.40.10">
    <property type="entry name" value="Zinc/RING finger domain, C3HC4 (zinc finger)"/>
    <property type="match status" value="1"/>
</dbReference>
<keyword evidence="3" id="KW-1185">Reference proteome</keyword>
<reference evidence="3" key="1">
    <citation type="journal article" date="2019" name="Int. J. Syst. Evol. Microbiol.">
        <title>The Global Catalogue of Microorganisms (GCM) 10K type strain sequencing project: providing services to taxonomists for standard genome sequencing and annotation.</title>
        <authorList>
            <consortium name="The Broad Institute Genomics Platform"/>
            <consortium name="The Broad Institute Genome Sequencing Center for Infectious Disease"/>
            <person name="Wu L."/>
            <person name="Ma J."/>
        </authorList>
    </citation>
    <scope>NUCLEOTIDE SEQUENCE [LARGE SCALE GENOMIC DNA]</scope>
    <source>
        <strain evidence="3">JCM 31037</strain>
    </source>
</reference>
<dbReference type="PROSITE" id="PS50271">
    <property type="entry name" value="ZF_UBP"/>
    <property type="match status" value="1"/>
</dbReference>
<accession>A0ABW3YTH1</accession>
<evidence type="ECO:0000313" key="2">
    <source>
        <dbReference type="EMBL" id="MFD1326018.1"/>
    </source>
</evidence>
<proteinExistence type="predicted"/>
<evidence type="ECO:0000259" key="1">
    <source>
        <dbReference type="PROSITE" id="PS50271"/>
    </source>
</evidence>